<protein>
    <submittedName>
        <fullName evidence="2">Uncharacterized protein</fullName>
    </submittedName>
</protein>
<keyword evidence="3" id="KW-1185">Reference proteome</keyword>
<reference evidence="2 3" key="1">
    <citation type="journal article" date="2008" name="Int. J. Syst. Evol. Microbiol.">
        <title>Description of Roseateles aquatilis sp. nov. and Roseateles terrae sp. nov., in the class Betaproteobacteria, and emended description of the genus Roseateles.</title>
        <authorList>
            <person name="Gomila M."/>
            <person name="Bowien B."/>
            <person name="Falsen E."/>
            <person name="Moore E.R."/>
            <person name="Lalucat J."/>
        </authorList>
    </citation>
    <scope>NUCLEOTIDE SEQUENCE [LARGE SCALE GENOMIC DNA]</scope>
    <source>
        <strain evidence="2 3">CCUG 48205</strain>
    </source>
</reference>
<evidence type="ECO:0000313" key="2">
    <source>
        <dbReference type="EMBL" id="OWQ90890.1"/>
    </source>
</evidence>
<sequence length="173" mass="18391">MTGDALAQLRAQFAGQAADNPAMAMLMQWFDQRQTAAAAPAMADRPDEDIAESCPARHDGLDHATRADVRTLLAHSEAQEAELTTLRERNDLLAAALGACHLCFGDDAWCPHCGGRGRPGSRRPAPGPFKRYLRPLLDRLRPAAPVDDGAASVAPLRSPVSPMPMGGSGNATR</sequence>
<gene>
    <name evidence="2" type="ORF">CDN99_12070</name>
</gene>
<dbReference type="Proteomes" id="UP000197468">
    <property type="component" value="Unassembled WGS sequence"/>
</dbReference>
<feature type="region of interest" description="Disordered" evidence="1">
    <location>
        <begin position="143"/>
        <end position="173"/>
    </location>
</feature>
<name>A0A246JEA1_9BURK</name>
<organism evidence="2 3">
    <name type="scientific">Roseateles aquatilis</name>
    <dbReference type="NCBI Taxonomy" id="431061"/>
    <lineage>
        <taxon>Bacteria</taxon>
        <taxon>Pseudomonadati</taxon>
        <taxon>Pseudomonadota</taxon>
        <taxon>Betaproteobacteria</taxon>
        <taxon>Burkholderiales</taxon>
        <taxon>Sphaerotilaceae</taxon>
        <taxon>Roseateles</taxon>
    </lineage>
</organism>
<evidence type="ECO:0000313" key="3">
    <source>
        <dbReference type="Proteomes" id="UP000197468"/>
    </source>
</evidence>
<evidence type="ECO:0000256" key="1">
    <source>
        <dbReference type="SAM" id="MobiDB-lite"/>
    </source>
</evidence>
<dbReference type="AlphaFoldDB" id="A0A246JEA1"/>
<dbReference type="EMBL" id="NIOF01000004">
    <property type="protein sequence ID" value="OWQ90890.1"/>
    <property type="molecule type" value="Genomic_DNA"/>
</dbReference>
<accession>A0A246JEA1</accession>
<proteinExistence type="predicted"/>
<comment type="caution">
    <text evidence="2">The sequence shown here is derived from an EMBL/GenBank/DDBJ whole genome shotgun (WGS) entry which is preliminary data.</text>
</comment>